<dbReference type="RefSeq" id="WP_105933944.1">
    <property type="nucleotide sequence ID" value="NZ_PVNP01000052.1"/>
</dbReference>
<sequence length="232" mass="25889">MVEQIIAHLRQVNARRSLAEQMQLLAPIQALQQWQCQRLLATHAELAQKPSYAKAMNFFVEELYGPKDFSQRDADLMRVIPKLAKALPNKAMHAIEQALWLNALSFDLDMAMAQALGDVPLNRESYALAYREVGRGDDRAQQIQIVAGLGEQLADVVKITGIGLLIKLSRRPAKMAGLLSMHEFLQRGFEAFKDLGNVKAFIEPVIATETALNQKLLAPDVNLTEENPLPHV</sequence>
<dbReference type="InterPro" id="IPR058063">
    <property type="entry name" value="FFLEE_fam"/>
</dbReference>
<name>A0A2S9VD05_9ALTE</name>
<proteinExistence type="predicted"/>
<evidence type="ECO:0000313" key="3">
    <source>
        <dbReference type="Proteomes" id="UP000238949"/>
    </source>
</evidence>
<dbReference type="NCBIfam" id="NF047641">
    <property type="entry name" value="FFLEE_fam"/>
    <property type="match status" value="1"/>
</dbReference>
<gene>
    <name evidence="2" type="ORF">C6Y40_06815</name>
</gene>
<reference evidence="3" key="1">
    <citation type="journal article" date="2020" name="Int. J. Syst. Evol. Microbiol.">
        <title>Alteromonas alba sp. nov., a marine bacterium isolated from the seawater of the West Pacific Ocean.</title>
        <authorList>
            <person name="Sun C."/>
            <person name="Wu Y.-H."/>
            <person name="Xamxidin M."/>
            <person name="Cheng H."/>
            <person name="Xu X.-W."/>
        </authorList>
    </citation>
    <scope>NUCLEOTIDE SEQUENCE [LARGE SCALE GENOMIC DNA]</scope>
    <source>
        <strain evidence="3">190</strain>
    </source>
</reference>
<evidence type="ECO:0000259" key="1">
    <source>
        <dbReference type="Pfam" id="PF26621"/>
    </source>
</evidence>
<protein>
    <recommendedName>
        <fullName evidence="1">DUF8198 domain-containing protein</fullName>
    </recommendedName>
</protein>
<dbReference type="Proteomes" id="UP000238949">
    <property type="component" value="Unassembled WGS sequence"/>
</dbReference>
<dbReference type="InterPro" id="IPR058511">
    <property type="entry name" value="DUF8198"/>
</dbReference>
<accession>A0A2S9VD05</accession>
<dbReference type="AlphaFoldDB" id="A0A2S9VD05"/>
<dbReference type="Pfam" id="PF26621">
    <property type="entry name" value="DUF8198"/>
    <property type="match status" value="1"/>
</dbReference>
<evidence type="ECO:0000313" key="2">
    <source>
        <dbReference type="EMBL" id="PRO74342.1"/>
    </source>
</evidence>
<dbReference type="OrthoDB" id="7957365at2"/>
<keyword evidence="3" id="KW-1185">Reference proteome</keyword>
<dbReference type="EMBL" id="PVNP01000052">
    <property type="protein sequence ID" value="PRO74342.1"/>
    <property type="molecule type" value="Genomic_DNA"/>
</dbReference>
<organism evidence="2 3">
    <name type="scientific">Alteromonas alba</name>
    <dbReference type="NCBI Taxonomy" id="2079529"/>
    <lineage>
        <taxon>Bacteria</taxon>
        <taxon>Pseudomonadati</taxon>
        <taxon>Pseudomonadota</taxon>
        <taxon>Gammaproteobacteria</taxon>
        <taxon>Alteromonadales</taxon>
        <taxon>Alteromonadaceae</taxon>
        <taxon>Alteromonas/Salinimonas group</taxon>
        <taxon>Alteromonas</taxon>
    </lineage>
</organism>
<feature type="domain" description="DUF8198" evidence="1">
    <location>
        <begin position="16"/>
        <end position="219"/>
    </location>
</feature>
<comment type="caution">
    <text evidence="2">The sequence shown here is derived from an EMBL/GenBank/DDBJ whole genome shotgun (WGS) entry which is preliminary data.</text>
</comment>